<accession>A0A1M5QXT0</accession>
<dbReference type="STRING" id="299255.SAMN02745129_1408"/>
<evidence type="ECO:0000313" key="5">
    <source>
        <dbReference type="EMBL" id="SHH19007.1"/>
    </source>
</evidence>
<evidence type="ECO:0000259" key="4">
    <source>
        <dbReference type="PROSITE" id="PS51462"/>
    </source>
</evidence>
<dbReference type="PANTHER" id="PTHR16099:SF5">
    <property type="entry name" value="NUCLEOTIDE TRIPHOSPHATE DIPHOSPHATASE NUDT15"/>
    <property type="match status" value="1"/>
</dbReference>
<dbReference type="FunFam" id="3.90.79.10:FF:000060">
    <property type="entry name" value="Nudix hydrolase 1"/>
    <property type="match status" value="1"/>
</dbReference>
<dbReference type="RefSeq" id="WP_067657958.1">
    <property type="nucleotide sequence ID" value="NZ_FQXG01000002.1"/>
</dbReference>
<dbReference type="PROSITE" id="PS00893">
    <property type="entry name" value="NUDIX_BOX"/>
    <property type="match status" value="1"/>
</dbReference>
<dbReference type="PANTHER" id="PTHR16099">
    <property type="entry name" value="8-OXO-DGTP DIPHOSPHATES NUDT15"/>
    <property type="match status" value="1"/>
</dbReference>
<dbReference type="Gene3D" id="3.90.79.10">
    <property type="entry name" value="Nucleoside Triphosphate Pyrophosphohydrolase"/>
    <property type="match status" value="1"/>
</dbReference>
<dbReference type="Proteomes" id="UP000184268">
    <property type="component" value="Unassembled WGS sequence"/>
</dbReference>
<comment type="cofactor">
    <cofactor evidence="1">
        <name>Mg(2+)</name>
        <dbReference type="ChEBI" id="CHEBI:18420"/>
    </cofactor>
</comment>
<dbReference type="CDD" id="cd04678">
    <property type="entry name" value="NUDIX_MTH2_Nudt15"/>
    <property type="match status" value="1"/>
</dbReference>
<dbReference type="GO" id="GO:0016787">
    <property type="term" value="F:hydrolase activity"/>
    <property type="evidence" value="ECO:0007669"/>
    <property type="project" value="UniProtKB-KW"/>
</dbReference>
<dbReference type="InterPro" id="IPR000086">
    <property type="entry name" value="NUDIX_hydrolase_dom"/>
</dbReference>
<dbReference type="InterPro" id="IPR020084">
    <property type="entry name" value="NUDIX_hydrolase_CS"/>
</dbReference>
<dbReference type="InterPro" id="IPR020476">
    <property type="entry name" value="Nudix_hydrolase"/>
</dbReference>
<gene>
    <name evidence="5" type="ORF">SAMN02745129_1408</name>
</gene>
<keyword evidence="6" id="KW-1185">Reference proteome</keyword>
<proteinExistence type="inferred from homology"/>
<dbReference type="InterPro" id="IPR015797">
    <property type="entry name" value="NUDIX_hydrolase-like_dom_sf"/>
</dbReference>
<evidence type="ECO:0000256" key="3">
    <source>
        <dbReference type="RuleBase" id="RU003476"/>
    </source>
</evidence>
<dbReference type="OrthoDB" id="7066556at2"/>
<feature type="domain" description="Nudix hydrolase" evidence="4">
    <location>
        <begin position="15"/>
        <end position="148"/>
    </location>
</feature>
<protein>
    <submittedName>
        <fullName evidence="5">ADP-ribose pyrophosphatase YjhB, NUDIX family</fullName>
    </submittedName>
</protein>
<dbReference type="EMBL" id="FQXG01000002">
    <property type="protein sequence ID" value="SHH19007.1"/>
    <property type="molecule type" value="Genomic_DNA"/>
</dbReference>
<dbReference type="SUPFAM" id="SSF55811">
    <property type="entry name" value="Nudix"/>
    <property type="match status" value="1"/>
</dbReference>
<keyword evidence="2 3" id="KW-0378">Hydrolase</keyword>
<reference evidence="5 6" key="1">
    <citation type="submission" date="2016-11" db="EMBL/GenBank/DDBJ databases">
        <authorList>
            <person name="Jaros S."/>
            <person name="Januszkiewicz K."/>
            <person name="Wedrychowicz H."/>
        </authorList>
    </citation>
    <scope>NUCLEOTIDE SEQUENCE [LARGE SCALE GENOMIC DNA]</scope>
    <source>
        <strain evidence="5 6">DSM 16917</strain>
    </source>
</reference>
<evidence type="ECO:0000256" key="1">
    <source>
        <dbReference type="ARBA" id="ARBA00001946"/>
    </source>
</evidence>
<comment type="similarity">
    <text evidence="3">Belongs to the Nudix hydrolase family.</text>
</comment>
<dbReference type="AlphaFoldDB" id="A0A1M5QXT0"/>
<sequence>MSPASPSASSTPSCHPKVGIGVILVRQDGHILVGKRTTAHAPFWSIPGGHLEMGEQFEQTAMREMQEETGLIISEPKVIAVTNNLRTYALEGVHTISVCLVAQHQGGEPQRLEPDKCAEWRWVDPTDLPQPHFDASEQSVACYLEQRFYQAP</sequence>
<evidence type="ECO:0000256" key="2">
    <source>
        <dbReference type="ARBA" id="ARBA00022801"/>
    </source>
</evidence>
<evidence type="ECO:0000313" key="6">
    <source>
        <dbReference type="Proteomes" id="UP000184268"/>
    </source>
</evidence>
<name>A0A1M5QXT0_9GAMM</name>
<dbReference type="PRINTS" id="PR00502">
    <property type="entry name" value="NUDIXFAMILY"/>
</dbReference>
<organism evidence="5 6">
    <name type="scientific">Ferrimonas marina</name>
    <dbReference type="NCBI Taxonomy" id="299255"/>
    <lineage>
        <taxon>Bacteria</taxon>
        <taxon>Pseudomonadati</taxon>
        <taxon>Pseudomonadota</taxon>
        <taxon>Gammaproteobacteria</taxon>
        <taxon>Alteromonadales</taxon>
        <taxon>Ferrimonadaceae</taxon>
        <taxon>Ferrimonas</taxon>
    </lineage>
</organism>
<dbReference type="Pfam" id="PF00293">
    <property type="entry name" value="NUDIX"/>
    <property type="match status" value="1"/>
</dbReference>
<dbReference type="PROSITE" id="PS51462">
    <property type="entry name" value="NUDIX"/>
    <property type="match status" value="1"/>
</dbReference>